<reference evidence="2" key="1">
    <citation type="submission" date="2021-01" db="EMBL/GenBank/DDBJ databases">
        <authorList>
            <person name="Corre E."/>
            <person name="Pelletier E."/>
            <person name="Niang G."/>
            <person name="Scheremetjew M."/>
            <person name="Finn R."/>
            <person name="Kale V."/>
            <person name="Holt S."/>
            <person name="Cochrane G."/>
            <person name="Meng A."/>
            <person name="Brown T."/>
            <person name="Cohen L."/>
        </authorList>
    </citation>
    <scope>NUCLEOTIDE SEQUENCE</scope>
    <source>
        <strain evidence="2">CCAP 955/1</strain>
    </source>
</reference>
<evidence type="ECO:0000313" key="2">
    <source>
        <dbReference type="EMBL" id="CAE0303776.1"/>
    </source>
</evidence>
<sequence>MDPHNSFPAPSHIPPAAVPGPVFMSCKWYCKLLLARSRCRNCSWHCVNSAAKREHASSMPRHLPSASHLRRYKPRNPRNSTLLAPCNLCNRSSRCAAVAVSN</sequence>
<protein>
    <submittedName>
        <fullName evidence="2">Uncharacterized protein</fullName>
    </submittedName>
</protein>
<dbReference type="AlphaFoldDB" id="A0A7S3MHA3"/>
<gene>
    <name evidence="2" type="ORF">SELO1098_LOCUS32634</name>
</gene>
<name>A0A7S3MHA3_9STRA</name>
<organism evidence="2">
    <name type="scientific">Spumella elongata</name>
    <dbReference type="NCBI Taxonomy" id="89044"/>
    <lineage>
        <taxon>Eukaryota</taxon>
        <taxon>Sar</taxon>
        <taxon>Stramenopiles</taxon>
        <taxon>Ochrophyta</taxon>
        <taxon>Chrysophyceae</taxon>
        <taxon>Chromulinales</taxon>
        <taxon>Chromulinaceae</taxon>
        <taxon>Spumella</taxon>
    </lineage>
</organism>
<evidence type="ECO:0000256" key="1">
    <source>
        <dbReference type="SAM" id="MobiDB-lite"/>
    </source>
</evidence>
<accession>A0A7S3MHA3</accession>
<dbReference type="EMBL" id="HBIC01063643">
    <property type="protein sequence ID" value="CAE0303776.1"/>
    <property type="molecule type" value="Transcribed_RNA"/>
</dbReference>
<feature type="region of interest" description="Disordered" evidence="1">
    <location>
        <begin position="57"/>
        <end position="76"/>
    </location>
</feature>
<proteinExistence type="predicted"/>